<dbReference type="PROSITE" id="PS50262">
    <property type="entry name" value="G_PROTEIN_RECEP_F1_2"/>
    <property type="match status" value="1"/>
</dbReference>
<keyword evidence="3 10" id="KW-0812">Transmembrane</keyword>
<dbReference type="InterPro" id="IPR017452">
    <property type="entry name" value="GPCR_Rhodpsn_7TM"/>
</dbReference>
<dbReference type="RefSeq" id="XP_030646959.1">
    <property type="nucleotide sequence ID" value="XM_030791099.1"/>
</dbReference>
<dbReference type="SUPFAM" id="SSF81321">
    <property type="entry name" value="Family A G protein-coupled receptor-like"/>
    <property type="match status" value="1"/>
</dbReference>
<evidence type="ECO:0000256" key="3">
    <source>
        <dbReference type="ARBA" id="ARBA00022692"/>
    </source>
</evidence>
<feature type="transmembrane region" description="Helical" evidence="10">
    <location>
        <begin position="20"/>
        <end position="40"/>
    </location>
</feature>
<reference evidence="13" key="1">
    <citation type="submission" date="2025-08" db="UniProtKB">
        <authorList>
            <consortium name="RefSeq"/>
        </authorList>
    </citation>
    <scope>IDENTIFICATION</scope>
</reference>
<keyword evidence="5" id="KW-0297">G-protein coupled receptor</keyword>
<sequence length="306" mass="35303">MSNCNISITPGVQVFQMVTTIPTFILGVIGNLTFLIFFCWRREDGWNYMKVYLGNIAVADCLVLISLPFKMYSYYHPWNLNPEFCLFLVSTYYVNMYVSIFTITAISIVRFVAIRFPMKARTVLSPKKALVVCVLIWILICSLSANFHYVDKPQSNTTEFRCFQKNKEKPLPLSFVLVLDIVGFLLPFFVMMYCSCNVIHTLAKQLDIGLRREKIRSIGIVTVNLMVFGVCFLPFHFGFMFKFIVETYYPSDCPLQLFAHNFVHTATCIANFNCCLDIFSYYFVTQASWNRCRPFRGANSTSNSVI</sequence>
<gene>
    <name evidence="13" type="primary">LOC115827288</name>
</gene>
<accession>A0A6J2WQ73</accession>
<dbReference type="AlphaFoldDB" id="A0A6J2WQ73"/>
<dbReference type="OrthoDB" id="6086428at2759"/>
<keyword evidence="9" id="KW-0807">Transducer</keyword>
<evidence type="ECO:0000259" key="11">
    <source>
        <dbReference type="PROSITE" id="PS50262"/>
    </source>
</evidence>
<dbReference type="InParanoid" id="A0A6J2WQ73"/>
<feature type="transmembrane region" description="Helical" evidence="10">
    <location>
        <begin position="52"/>
        <end position="72"/>
    </location>
</feature>
<keyword evidence="6 10" id="KW-0472">Membrane</keyword>
<dbReference type="InterPro" id="IPR000276">
    <property type="entry name" value="GPCR_Rhodpsn"/>
</dbReference>
<evidence type="ECO:0000256" key="5">
    <source>
        <dbReference type="ARBA" id="ARBA00023040"/>
    </source>
</evidence>
<evidence type="ECO:0000256" key="4">
    <source>
        <dbReference type="ARBA" id="ARBA00022989"/>
    </source>
</evidence>
<keyword evidence="8" id="KW-0325">Glycoprotein</keyword>
<organism evidence="12 13">
    <name type="scientific">Chanos chanos</name>
    <name type="common">Milkfish</name>
    <name type="synonym">Mugil chanos</name>
    <dbReference type="NCBI Taxonomy" id="29144"/>
    <lineage>
        <taxon>Eukaryota</taxon>
        <taxon>Metazoa</taxon>
        <taxon>Chordata</taxon>
        <taxon>Craniata</taxon>
        <taxon>Vertebrata</taxon>
        <taxon>Euteleostomi</taxon>
        <taxon>Actinopterygii</taxon>
        <taxon>Neopterygii</taxon>
        <taxon>Teleostei</taxon>
        <taxon>Ostariophysi</taxon>
        <taxon>Gonorynchiformes</taxon>
        <taxon>Chanidae</taxon>
        <taxon>Chanos</taxon>
    </lineage>
</organism>
<dbReference type="GeneID" id="115827288"/>
<dbReference type="GO" id="GO:0007200">
    <property type="term" value="P:phospholipase C-activating G protein-coupled receptor signaling pathway"/>
    <property type="evidence" value="ECO:0007669"/>
    <property type="project" value="TreeGrafter"/>
</dbReference>
<feature type="transmembrane region" description="Helical" evidence="10">
    <location>
        <begin position="170"/>
        <end position="194"/>
    </location>
</feature>
<feature type="transmembrane region" description="Helical" evidence="10">
    <location>
        <begin position="215"/>
        <end position="241"/>
    </location>
</feature>
<evidence type="ECO:0000256" key="2">
    <source>
        <dbReference type="ARBA" id="ARBA00022475"/>
    </source>
</evidence>
<comment type="subcellular location">
    <subcellularLocation>
        <location evidence="1">Cell membrane</location>
        <topology evidence="1">Multi-pass membrane protein</topology>
    </subcellularLocation>
</comment>
<dbReference type="Gene3D" id="1.20.1070.10">
    <property type="entry name" value="Rhodopsin 7-helix transmembrane proteins"/>
    <property type="match status" value="1"/>
</dbReference>
<feature type="transmembrane region" description="Helical" evidence="10">
    <location>
        <begin position="261"/>
        <end position="284"/>
    </location>
</feature>
<dbReference type="GO" id="GO:0005886">
    <property type="term" value="C:plasma membrane"/>
    <property type="evidence" value="ECO:0007669"/>
    <property type="project" value="UniProtKB-SubCell"/>
</dbReference>
<dbReference type="PANTHER" id="PTHR24232:SF100">
    <property type="entry name" value="G PROTEIN-COUPLED RECEPTOR 35, TANDEM DUPLICATE 1-RELATED"/>
    <property type="match status" value="1"/>
</dbReference>
<dbReference type="GO" id="GO:0035025">
    <property type="term" value="P:positive regulation of Rho protein signal transduction"/>
    <property type="evidence" value="ECO:0007669"/>
    <property type="project" value="TreeGrafter"/>
</dbReference>
<feature type="transmembrane region" description="Helical" evidence="10">
    <location>
        <begin position="92"/>
        <end position="117"/>
    </location>
</feature>
<dbReference type="PRINTS" id="PR00237">
    <property type="entry name" value="GPCRRHODOPSN"/>
</dbReference>
<feature type="transmembrane region" description="Helical" evidence="10">
    <location>
        <begin position="129"/>
        <end position="150"/>
    </location>
</feature>
<protein>
    <submittedName>
        <fullName evidence="13">G-protein coupled receptor 55-like</fullName>
    </submittedName>
</protein>
<dbReference type="GO" id="GO:0004930">
    <property type="term" value="F:G protein-coupled receptor activity"/>
    <property type="evidence" value="ECO:0007669"/>
    <property type="project" value="UniProtKB-KW"/>
</dbReference>
<keyword evidence="2" id="KW-1003">Cell membrane</keyword>
<proteinExistence type="predicted"/>
<feature type="domain" description="G-protein coupled receptors family 1 profile" evidence="11">
    <location>
        <begin position="30"/>
        <end position="281"/>
    </location>
</feature>
<evidence type="ECO:0000313" key="13">
    <source>
        <dbReference type="RefSeq" id="XP_030646959.1"/>
    </source>
</evidence>
<dbReference type="FunFam" id="1.20.1070.10:FF:000142">
    <property type="entry name" value="G protein-coupled receptor 55"/>
    <property type="match status" value="1"/>
</dbReference>
<evidence type="ECO:0000256" key="10">
    <source>
        <dbReference type="SAM" id="Phobius"/>
    </source>
</evidence>
<evidence type="ECO:0000256" key="1">
    <source>
        <dbReference type="ARBA" id="ARBA00004651"/>
    </source>
</evidence>
<dbReference type="Pfam" id="PF00001">
    <property type="entry name" value="7tm_1"/>
    <property type="match status" value="1"/>
</dbReference>
<keyword evidence="4 10" id="KW-1133">Transmembrane helix</keyword>
<name>A0A6J2WQ73_CHACN</name>
<dbReference type="PANTHER" id="PTHR24232">
    <property type="entry name" value="G-PROTEIN COUPLED RECEPTOR"/>
    <property type="match status" value="1"/>
</dbReference>
<evidence type="ECO:0000256" key="9">
    <source>
        <dbReference type="ARBA" id="ARBA00023224"/>
    </source>
</evidence>
<keyword evidence="12" id="KW-1185">Reference proteome</keyword>
<evidence type="ECO:0000256" key="8">
    <source>
        <dbReference type="ARBA" id="ARBA00023180"/>
    </source>
</evidence>
<evidence type="ECO:0000256" key="6">
    <source>
        <dbReference type="ARBA" id="ARBA00023136"/>
    </source>
</evidence>
<evidence type="ECO:0000256" key="7">
    <source>
        <dbReference type="ARBA" id="ARBA00023170"/>
    </source>
</evidence>
<keyword evidence="7" id="KW-0675">Receptor</keyword>
<dbReference type="Proteomes" id="UP000504632">
    <property type="component" value="Chromosome 14"/>
</dbReference>
<evidence type="ECO:0000313" key="12">
    <source>
        <dbReference type="Proteomes" id="UP000504632"/>
    </source>
</evidence>